<accession>A0A0A8XS35</accession>
<protein>
    <submittedName>
        <fullName evidence="2">Uncharacterized protein</fullName>
    </submittedName>
</protein>
<dbReference type="AlphaFoldDB" id="A0A0A8XS35"/>
<evidence type="ECO:0000313" key="2">
    <source>
        <dbReference type="EMBL" id="JAD15510.1"/>
    </source>
</evidence>
<name>A0A0A8XS35_ARUDO</name>
<dbReference type="EMBL" id="GBRH01282385">
    <property type="protein sequence ID" value="JAD15510.1"/>
    <property type="molecule type" value="Transcribed_RNA"/>
</dbReference>
<feature type="region of interest" description="Disordered" evidence="1">
    <location>
        <begin position="31"/>
        <end position="63"/>
    </location>
</feature>
<reference evidence="2" key="2">
    <citation type="journal article" date="2015" name="Data Brief">
        <title>Shoot transcriptome of the giant reed, Arundo donax.</title>
        <authorList>
            <person name="Barrero R.A."/>
            <person name="Guerrero F.D."/>
            <person name="Moolhuijzen P."/>
            <person name="Goolsby J.A."/>
            <person name="Tidwell J."/>
            <person name="Bellgard S.E."/>
            <person name="Bellgard M.I."/>
        </authorList>
    </citation>
    <scope>NUCLEOTIDE SEQUENCE</scope>
    <source>
        <tissue evidence="2">Shoot tissue taken approximately 20 cm above the soil surface</tissue>
    </source>
</reference>
<sequence length="87" mass="9483">MANTPLPPCTCLFRDDEHSIIITDTPALNTQASDMHGHYMHSRDTHMHTPSTQDHSKAPSDANSVISSSSFLFFLLSGHSSAKCPNS</sequence>
<proteinExistence type="predicted"/>
<reference evidence="2" key="1">
    <citation type="submission" date="2014-09" db="EMBL/GenBank/DDBJ databases">
        <authorList>
            <person name="Magalhaes I.L.F."/>
            <person name="Oliveira U."/>
            <person name="Santos F.R."/>
            <person name="Vidigal T.H.D.A."/>
            <person name="Brescovit A.D."/>
            <person name="Santos A.J."/>
        </authorList>
    </citation>
    <scope>NUCLEOTIDE SEQUENCE</scope>
    <source>
        <tissue evidence="2">Shoot tissue taken approximately 20 cm above the soil surface</tissue>
    </source>
</reference>
<organism evidence="2">
    <name type="scientific">Arundo donax</name>
    <name type="common">Giant reed</name>
    <name type="synonym">Donax arundinaceus</name>
    <dbReference type="NCBI Taxonomy" id="35708"/>
    <lineage>
        <taxon>Eukaryota</taxon>
        <taxon>Viridiplantae</taxon>
        <taxon>Streptophyta</taxon>
        <taxon>Embryophyta</taxon>
        <taxon>Tracheophyta</taxon>
        <taxon>Spermatophyta</taxon>
        <taxon>Magnoliopsida</taxon>
        <taxon>Liliopsida</taxon>
        <taxon>Poales</taxon>
        <taxon>Poaceae</taxon>
        <taxon>PACMAD clade</taxon>
        <taxon>Arundinoideae</taxon>
        <taxon>Arundineae</taxon>
        <taxon>Arundo</taxon>
    </lineage>
</organism>
<feature type="compositionally biased region" description="Basic and acidic residues" evidence="1">
    <location>
        <begin position="35"/>
        <end position="47"/>
    </location>
</feature>
<evidence type="ECO:0000256" key="1">
    <source>
        <dbReference type="SAM" id="MobiDB-lite"/>
    </source>
</evidence>